<evidence type="ECO:0000313" key="2">
    <source>
        <dbReference type="EMBL" id="RPB36166.1"/>
    </source>
</evidence>
<dbReference type="Gene3D" id="3.40.1580.10">
    <property type="entry name" value="SMI1/KNR4-like"/>
    <property type="match status" value="1"/>
</dbReference>
<reference evidence="2 3" key="1">
    <citation type="journal article" date="2018" name="AMB Express">
        <title>Occurrence and significance of pathogenicity and fitness islands in environmental vibrios.</title>
        <authorList>
            <person name="Klein S."/>
            <person name="Pipes S."/>
            <person name="Lovell C.R."/>
        </authorList>
    </citation>
    <scope>NUCLEOTIDE SEQUENCE [LARGE SCALE GENOMIC DNA]</scope>
    <source>
        <strain evidence="2 3">JBS-8-11-1</strain>
    </source>
</reference>
<gene>
    <name evidence="2" type="ORF">CYQ91_19065</name>
</gene>
<dbReference type="EMBL" id="PKPZ01000017">
    <property type="protein sequence ID" value="RPB36166.1"/>
    <property type="molecule type" value="Genomic_DNA"/>
</dbReference>
<dbReference type="AlphaFoldDB" id="A0AAX1XIS6"/>
<dbReference type="SMART" id="SM00860">
    <property type="entry name" value="SMI1_KNR4"/>
    <property type="match status" value="1"/>
</dbReference>
<protein>
    <recommendedName>
        <fullName evidence="1">Knr4/Smi1-like domain-containing protein</fullName>
    </recommendedName>
</protein>
<dbReference type="InterPro" id="IPR018958">
    <property type="entry name" value="Knr4/Smi1-like_dom"/>
</dbReference>
<evidence type="ECO:0000313" key="3">
    <source>
        <dbReference type="Proteomes" id="UP000283878"/>
    </source>
</evidence>
<feature type="domain" description="Knr4/Smi1-like" evidence="1">
    <location>
        <begin position="35"/>
        <end position="156"/>
    </location>
</feature>
<organism evidence="2 3">
    <name type="scientific">Vibrio diabolicus</name>
    <dbReference type="NCBI Taxonomy" id="50719"/>
    <lineage>
        <taxon>Bacteria</taxon>
        <taxon>Pseudomonadati</taxon>
        <taxon>Pseudomonadota</taxon>
        <taxon>Gammaproteobacteria</taxon>
        <taxon>Vibrionales</taxon>
        <taxon>Vibrionaceae</taxon>
        <taxon>Vibrio</taxon>
        <taxon>Vibrio diabolicus subgroup</taxon>
    </lineage>
</organism>
<comment type="caution">
    <text evidence="2">The sequence shown here is derived from an EMBL/GenBank/DDBJ whole genome shotgun (WGS) entry which is preliminary data.</text>
</comment>
<dbReference type="InterPro" id="IPR037883">
    <property type="entry name" value="Knr4/Smi1-like_sf"/>
</dbReference>
<sequence length="160" mass="18799">MKAKTYIKNRVLNMRNLDVMLDQFTEKEGFECFGELNDVSIHEMENQLGLSFPEPYKVFLRKYGYVEWFGHTIYGYSEDEDYLAVERTLELREDEIPSDFEKIPQSGCVLDRYAGGGYYFLFSNESERSGQVALFIDELFGKEAQSWTTFEAFLEYMLSL</sequence>
<dbReference type="Pfam" id="PF14568">
    <property type="entry name" value="SUKH_6"/>
    <property type="match status" value="1"/>
</dbReference>
<name>A0AAX1XIS6_9VIBR</name>
<dbReference type="SUPFAM" id="SSF160631">
    <property type="entry name" value="SMI1/KNR4-like"/>
    <property type="match status" value="1"/>
</dbReference>
<evidence type="ECO:0000259" key="1">
    <source>
        <dbReference type="SMART" id="SM00860"/>
    </source>
</evidence>
<dbReference type="Proteomes" id="UP000283878">
    <property type="component" value="Unassembled WGS sequence"/>
</dbReference>
<proteinExistence type="predicted"/>
<accession>A0AAX1XIS6</accession>